<evidence type="ECO:0000256" key="2">
    <source>
        <dbReference type="ARBA" id="ARBA00021911"/>
    </source>
</evidence>
<evidence type="ECO:0000313" key="8">
    <source>
        <dbReference type="EMBL" id="CAB9518161.1"/>
    </source>
</evidence>
<evidence type="ECO:0000256" key="3">
    <source>
        <dbReference type="ARBA" id="ARBA00022522"/>
    </source>
</evidence>
<feature type="compositionally biased region" description="Low complexity" evidence="7">
    <location>
        <begin position="737"/>
        <end position="746"/>
    </location>
</feature>
<dbReference type="InterPro" id="IPR051860">
    <property type="entry name" value="Plasmodium_CSP_Invasion"/>
</dbReference>
<evidence type="ECO:0000256" key="6">
    <source>
        <dbReference type="ARBA" id="ARBA00045806"/>
    </source>
</evidence>
<feature type="compositionally biased region" description="Low complexity" evidence="7">
    <location>
        <begin position="767"/>
        <end position="782"/>
    </location>
</feature>
<protein>
    <recommendedName>
        <fullName evidence="2">Circumsporozoite protein</fullName>
    </recommendedName>
</protein>
<feature type="compositionally biased region" description="Low complexity" evidence="7">
    <location>
        <begin position="614"/>
        <end position="626"/>
    </location>
</feature>
<evidence type="ECO:0000256" key="7">
    <source>
        <dbReference type="SAM" id="MobiDB-lite"/>
    </source>
</evidence>
<comment type="function">
    <text evidence="6">Essential sporozoite protein. In the mosquito vector, required for sporozoite development in the oocyst, migration through the vector hemolymph and entry into the vector salivary glands. In the vertebrate host, required for sporozoite migration through the host dermis and infection of host hepatocytes. Binds to highly sulfated heparan sulfate proteoglycans (HSPGs) on the surface of host hepatocytes.</text>
</comment>
<dbReference type="Proteomes" id="UP001153069">
    <property type="component" value="Unassembled WGS sequence"/>
</dbReference>
<feature type="compositionally biased region" description="Low complexity" evidence="7">
    <location>
        <begin position="259"/>
        <end position="280"/>
    </location>
</feature>
<evidence type="ECO:0000313" key="9">
    <source>
        <dbReference type="Proteomes" id="UP001153069"/>
    </source>
</evidence>
<keyword evidence="4" id="KW-0677">Repeat</keyword>
<dbReference type="AlphaFoldDB" id="A0A9N8EF68"/>
<dbReference type="EMBL" id="CAICTM010000909">
    <property type="protein sequence ID" value="CAB9518161.1"/>
    <property type="molecule type" value="Genomic_DNA"/>
</dbReference>
<feature type="compositionally biased region" description="Pro residues" evidence="7">
    <location>
        <begin position="807"/>
        <end position="833"/>
    </location>
</feature>
<feature type="compositionally biased region" description="Acidic residues" evidence="7">
    <location>
        <begin position="722"/>
        <end position="735"/>
    </location>
</feature>
<sequence>MTGATSSSSRTTVASGKTGRVRPRPRSDSRSSRSNWRWSSWMLAFVWCRSAIHGFVAAQDLLLDDVDEYACDPVPTELSDRSLVLSVSGNDTEWLLYSRRLAFQQLVLETYNEWSFEACDYPHFRTMQQVNVSSLDILLLEQQQHDNINLLNKTTTTSLVTLAVAATCRNCTEALSLFFAPPPILAYDNDNDNDNTNDTTSAQERAAPLQTKTISSSRQASTTGNDANSCVCPATLQTSSTLSASRSSSIEAYQRTDITASTSQSRQGSTSSSSSSYTGTTEEDELTRQGFVDRLNQALSVHPEFAAEDLTVLAVEELRQVTCGAVLRPFTSFAYLDVELGQELPSSEEVAALEESFATAYNQLSFATCDPFHRTVLRANLQFQVDQEEYEYEDLEDDDRVRQRHLAVITNKQRQLVEDEEAFLMFHNVTNLTTCTCPATPILGDEGDDGLSQEDFLDVFHSDIEELQQEGTLSESIQVAEDSLEEGQQVPCLGASSTFGSQVFSDLQVDLLTITLQEAQRLEQAFADAYNRLVFETCDGNFRSIQAVELRIAPAAGNDLAGRRLQDVLNDFRDTLTTGNDVVNTDQEELFLNNNTAGNTNTSNTTEIRLSPSQNTTNATAHNNQTQDDRGSNTIAYFQVTGRCRNCPVTEAGGFSLFDDAFRRRERRLDHDSVFPPPPRRLQEALDVCLCPQGKEPGQEPPPSTDDFLVDFNDNLVKDAQEEAEEKEEILEEQDGTTPPATPYAVPVIVIEEVTVPPRRSDPFRVNTTSPTQAPTTDAPTSAPTPEPTTEPTPNPTNEPTAAPTNEPSPSPTGQPTFPPTQFPTFEPTPNPTAAPSASPSATNSAVPSFTPSSTPSVVPSMVPSIAPSVRPSATPSHAPSTVPSRIPSLAPTMQPTTTVCNEPFLDLQERVYITFSGNTQQQQDQYFTAVLLAASQPMNALSGCVPEVTAYDSFHAAISGPVDHSKCRAKYPPE</sequence>
<comment type="caution">
    <text evidence="8">The sequence shown here is derived from an EMBL/GenBank/DDBJ whole genome shotgun (WGS) entry which is preliminary data.</text>
</comment>
<comment type="similarity">
    <text evidence="1">Belongs to the plasmodium circumsporozoite protein family.</text>
</comment>
<keyword evidence="9" id="KW-1185">Reference proteome</keyword>
<feature type="compositionally biased region" description="Polar residues" evidence="7">
    <location>
        <begin position="872"/>
        <end position="884"/>
    </location>
</feature>
<feature type="region of interest" description="Disordered" evidence="7">
    <location>
        <begin position="1"/>
        <end position="33"/>
    </location>
</feature>
<organism evidence="8 9">
    <name type="scientific">Seminavis robusta</name>
    <dbReference type="NCBI Taxonomy" id="568900"/>
    <lineage>
        <taxon>Eukaryota</taxon>
        <taxon>Sar</taxon>
        <taxon>Stramenopiles</taxon>
        <taxon>Ochrophyta</taxon>
        <taxon>Bacillariophyta</taxon>
        <taxon>Bacillariophyceae</taxon>
        <taxon>Bacillariophycidae</taxon>
        <taxon>Naviculales</taxon>
        <taxon>Naviculaceae</taxon>
        <taxon>Seminavis</taxon>
    </lineage>
</organism>
<feature type="region of interest" description="Disordered" evidence="7">
    <location>
        <begin position="759"/>
        <end position="890"/>
    </location>
</feature>
<dbReference type="PANTHER" id="PTHR44826:SF3">
    <property type="entry name" value="SPORE COAT PROTEIN SP85"/>
    <property type="match status" value="1"/>
</dbReference>
<feature type="compositionally biased region" description="Low complexity" evidence="7">
    <location>
        <begin position="834"/>
        <end position="870"/>
    </location>
</feature>
<proteinExistence type="inferred from homology"/>
<comment type="function">
    <text evidence="5">In the vertebrate host, binds to highly sulfated heparan sulfate proteoglycans (HSPGs) on the surface of host hepatocytes and is required for sporozoite invasion of the host hepatocytes.</text>
</comment>
<keyword evidence="3" id="KW-0748">Sporozoite</keyword>
<evidence type="ECO:0000256" key="4">
    <source>
        <dbReference type="ARBA" id="ARBA00022737"/>
    </source>
</evidence>
<feature type="region of interest" description="Disordered" evidence="7">
    <location>
        <begin position="257"/>
        <end position="285"/>
    </location>
</feature>
<gene>
    <name evidence="8" type="ORF">SEMRO_911_G219210.1</name>
</gene>
<feature type="compositionally biased region" description="Low complexity" evidence="7">
    <location>
        <begin position="1"/>
        <end position="16"/>
    </location>
</feature>
<feature type="compositionally biased region" description="Polar residues" evidence="7">
    <location>
        <begin position="210"/>
        <end position="226"/>
    </location>
</feature>
<feature type="region of interest" description="Disordered" evidence="7">
    <location>
        <begin position="189"/>
        <end position="226"/>
    </location>
</feature>
<name>A0A9N8EF68_9STRA</name>
<accession>A0A9N8EF68</accession>
<feature type="region of interest" description="Disordered" evidence="7">
    <location>
        <begin position="593"/>
        <end position="632"/>
    </location>
</feature>
<feature type="region of interest" description="Disordered" evidence="7">
    <location>
        <begin position="721"/>
        <end position="746"/>
    </location>
</feature>
<reference evidence="8" key="1">
    <citation type="submission" date="2020-06" db="EMBL/GenBank/DDBJ databases">
        <authorList>
            <consortium name="Plant Systems Biology data submission"/>
        </authorList>
    </citation>
    <scope>NUCLEOTIDE SEQUENCE</scope>
    <source>
        <strain evidence="8">D6</strain>
    </source>
</reference>
<dbReference type="PANTHER" id="PTHR44826">
    <property type="entry name" value="SPORE COAT PROTEIN SP85"/>
    <property type="match status" value="1"/>
</dbReference>
<evidence type="ECO:0000256" key="1">
    <source>
        <dbReference type="ARBA" id="ARBA00006241"/>
    </source>
</evidence>
<evidence type="ECO:0000256" key="5">
    <source>
        <dbReference type="ARBA" id="ARBA00033726"/>
    </source>
</evidence>
<feature type="compositionally biased region" description="Low complexity" evidence="7">
    <location>
        <begin position="593"/>
        <end position="606"/>
    </location>
</feature>
<feature type="compositionally biased region" description="Pro residues" evidence="7">
    <location>
        <begin position="783"/>
        <end position="797"/>
    </location>
</feature>